<keyword evidence="3" id="KW-0732">Signal</keyword>
<feature type="transmembrane region" description="Helical" evidence="2">
    <location>
        <begin position="84"/>
        <end position="109"/>
    </location>
</feature>
<feature type="transmembrane region" description="Helical" evidence="2">
    <location>
        <begin position="139"/>
        <end position="157"/>
    </location>
</feature>
<evidence type="ECO:0000256" key="3">
    <source>
        <dbReference type="SAM" id="SignalP"/>
    </source>
</evidence>
<evidence type="ECO:0000313" key="5">
    <source>
        <dbReference type="Proteomes" id="UP000664052"/>
    </source>
</evidence>
<feature type="transmembrane region" description="Helical" evidence="2">
    <location>
        <begin position="115"/>
        <end position="132"/>
    </location>
</feature>
<dbReference type="RefSeq" id="WP_207054659.1">
    <property type="nucleotide sequence ID" value="NZ_JAFIMU010000007.1"/>
</dbReference>
<evidence type="ECO:0000256" key="1">
    <source>
        <dbReference type="SAM" id="MobiDB-lite"/>
    </source>
</evidence>
<feature type="transmembrane region" description="Helical" evidence="2">
    <location>
        <begin position="52"/>
        <end position="72"/>
    </location>
</feature>
<gene>
    <name evidence="4" type="ORF">JYK02_25225</name>
</gene>
<evidence type="ECO:0000256" key="2">
    <source>
        <dbReference type="SAM" id="Phobius"/>
    </source>
</evidence>
<name>A0ABS3DHM6_9BACT</name>
<dbReference type="EMBL" id="JAFIMU010000007">
    <property type="protein sequence ID" value="MBN8230822.1"/>
    <property type="molecule type" value="Genomic_DNA"/>
</dbReference>
<comment type="caution">
    <text evidence="4">The sequence shown here is derived from an EMBL/GenBank/DDBJ whole genome shotgun (WGS) entry which is preliminary data.</text>
</comment>
<sequence>MFSRPFRVLLLAVVTVLGLSAAQEVAEHCVQGLEEGLRVAAFWRLSPVEQGVVHRLAQLALYTGVGAFLGFVQSRVLRGAGFQVPGWVGMTAVGVAVGLVGSEALAGALGVSPRMAPVGMGLVLGLAQAWVLRREVYGAVVWGVACVVGYGMAGPVADWKLQAWKTAMLENATGRLSSIVITAQTMTWVALALSMVIGGLFIFTSLRAQVLPAAGSRLPGAMGQLTFLGLALPLMVALEARQSALAPKAGPGCVLRSIPVHDPEPAPAPVRTRRAPSEEGFSPGCAGRGCGPARTYEAPSQPPAVLPDHRQARTVHDEHLFVLTATEKLQVPASGRRWNNRASTEAEPINAASGAGADQGSPAHVEF</sequence>
<feature type="transmembrane region" description="Helical" evidence="2">
    <location>
        <begin position="177"/>
        <end position="206"/>
    </location>
</feature>
<reference evidence="4 5" key="1">
    <citation type="submission" date="2021-02" db="EMBL/GenBank/DDBJ databases">
        <title>De Novo genome assembly of isolated myxobacteria.</title>
        <authorList>
            <person name="Stevens D.C."/>
        </authorList>
    </citation>
    <scope>NUCLEOTIDE SEQUENCE [LARGE SCALE GENOMIC DNA]</scope>
    <source>
        <strain evidence="4 5">ATCC 29039</strain>
    </source>
</reference>
<keyword evidence="2" id="KW-0812">Transmembrane</keyword>
<organism evidence="4 5">
    <name type="scientific">Corallococcus macrosporus</name>
    <dbReference type="NCBI Taxonomy" id="35"/>
    <lineage>
        <taxon>Bacteria</taxon>
        <taxon>Pseudomonadati</taxon>
        <taxon>Myxococcota</taxon>
        <taxon>Myxococcia</taxon>
        <taxon>Myxococcales</taxon>
        <taxon>Cystobacterineae</taxon>
        <taxon>Myxococcaceae</taxon>
        <taxon>Corallococcus</taxon>
    </lineage>
</organism>
<keyword evidence="2" id="KW-1133">Transmembrane helix</keyword>
<keyword evidence="2" id="KW-0472">Membrane</keyword>
<feature type="signal peptide" evidence="3">
    <location>
        <begin position="1"/>
        <end position="21"/>
    </location>
</feature>
<feature type="chain" id="PRO_5045166776" evidence="3">
    <location>
        <begin position="22"/>
        <end position="367"/>
    </location>
</feature>
<proteinExistence type="predicted"/>
<evidence type="ECO:0000313" key="4">
    <source>
        <dbReference type="EMBL" id="MBN8230822.1"/>
    </source>
</evidence>
<protein>
    <submittedName>
        <fullName evidence="4">Uncharacterized protein</fullName>
    </submittedName>
</protein>
<feature type="region of interest" description="Disordered" evidence="1">
    <location>
        <begin position="264"/>
        <end position="284"/>
    </location>
</feature>
<feature type="region of interest" description="Disordered" evidence="1">
    <location>
        <begin position="346"/>
        <end position="367"/>
    </location>
</feature>
<keyword evidence="5" id="KW-1185">Reference proteome</keyword>
<accession>A0ABS3DHM6</accession>
<dbReference type="Proteomes" id="UP000664052">
    <property type="component" value="Unassembled WGS sequence"/>
</dbReference>